<evidence type="ECO:0000313" key="1">
    <source>
        <dbReference type="EMBL" id="TPX13317.1"/>
    </source>
</evidence>
<evidence type="ECO:0000313" key="2">
    <source>
        <dbReference type="Proteomes" id="UP000319257"/>
    </source>
</evidence>
<keyword evidence="2" id="KW-1185">Reference proteome</keyword>
<dbReference type="Proteomes" id="UP000319257">
    <property type="component" value="Unassembled WGS sequence"/>
</dbReference>
<organism evidence="1 2">
    <name type="scientific">Thyridium curvatum</name>
    <dbReference type="NCBI Taxonomy" id="1093900"/>
    <lineage>
        <taxon>Eukaryota</taxon>
        <taxon>Fungi</taxon>
        <taxon>Dikarya</taxon>
        <taxon>Ascomycota</taxon>
        <taxon>Pezizomycotina</taxon>
        <taxon>Sordariomycetes</taxon>
        <taxon>Sordariomycetidae</taxon>
        <taxon>Thyridiales</taxon>
        <taxon>Thyridiaceae</taxon>
        <taxon>Thyridium</taxon>
    </lineage>
</organism>
<dbReference type="OrthoDB" id="3354680at2759"/>
<accession>A0A507B0R6</accession>
<dbReference type="RefSeq" id="XP_030995028.1">
    <property type="nucleotide sequence ID" value="XM_031140907.1"/>
</dbReference>
<dbReference type="GeneID" id="41973737"/>
<dbReference type="EMBL" id="SKBQ01000035">
    <property type="protein sequence ID" value="TPX13317.1"/>
    <property type="molecule type" value="Genomic_DNA"/>
</dbReference>
<gene>
    <name evidence="1" type="ORF">E0L32_006290</name>
</gene>
<dbReference type="AlphaFoldDB" id="A0A507B0R6"/>
<protein>
    <submittedName>
        <fullName evidence="1">Uncharacterized protein</fullName>
    </submittedName>
</protein>
<proteinExistence type="predicted"/>
<comment type="caution">
    <text evidence="1">The sequence shown here is derived from an EMBL/GenBank/DDBJ whole genome shotgun (WGS) entry which is preliminary data.</text>
</comment>
<name>A0A507B0R6_9PEZI</name>
<reference evidence="1 2" key="1">
    <citation type="submission" date="2019-06" db="EMBL/GenBank/DDBJ databases">
        <title>Draft genome sequence of the filamentous fungus Phialemoniopsis curvata isolated from diesel fuel.</title>
        <authorList>
            <person name="Varaljay V.A."/>
            <person name="Lyon W.J."/>
            <person name="Crouch A.L."/>
            <person name="Drake C.E."/>
            <person name="Hollomon J.M."/>
            <person name="Nadeau L.J."/>
            <person name="Nunn H.S."/>
            <person name="Stevenson B.S."/>
            <person name="Bojanowski C.L."/>
            <person name="Crookes-Goodson W.J."/>
        </authorList>
    </citation>
    <scope>NUCLEOTIDE SEQUENCE [LARGE SCALE GENOMIC DNA]</scope>
    <source>
        <strain evidence="1 2">D216</strain>
    </source>
</reference>
<dbReference type="STRING" id="1093900.A0A507B0R6"/>
<dbReference type="InParanoid" id="A0A507B0R6"/>
<sequence>MGSQLIGKFAKVAAAASATAAGYYAYRVYRNTTAIDTPIIASRSIPDSLRQSWTVKELINRNNHPAVMDSQYTELAARFREVPDTVLLARFLRGFFGGYVFGPERVALKAVGIDLVHMSRIQDTAPAIWSTTELSDTALPALHTKLFGAFQVVEITLGESESHVDIVFGSDTSEFGGVHRFAIQRTESSVQVHLQHLVCNPTKPKKLSPEILLDFHLVYANMLFRESIKAITR</sequence>